<dbReference type="EMBL" id="FWEU01000003">
    <property type="protein sequence ID" value="SLM25150.1"/>
    <property type="molecule type" value="Genomic_DNA"/>
</dbReference>
<dbReference type="AlphaFoldDB" id="A0A1W1H0M7"/>
<proteinExistence type="predicted"/>
<gene>
    <name evidence="1" type="ORF">SAMN04488690_2881</name>
</gene>
<reference evidence="2" key="1">
    <citation type="submission" date="2016-10" db="EMBL/GenBank/DDBJ databases">
        <authorList>
            <person name="Varghese N."/>
        </authorList>
    </citation>
    <scope>NUCLEOTIDE SEQUENCE [LARGE SCALE GENOMIC DNA]</scope>
    <source>
        <strain evidence="2">92MFCol6.1</strain>
    </source>
</reference>
<dbReference type="Proteomes" id="UP000191133">
    <property type="component" value="Unassembled WGS sequence"/>
</dbReference>
<protein>
    <submittedName>
        <fullName evidence="1">Uncharacterized protein</fullName>
    </submittedName>
</protein>
<sequence>MNARTVCNTVPVRRRLLRRPCPHAVVGNTLLVAHAGR</sequence>
<organism evidence="1 2">
    <name type="scientific">Stenotrophomonas indicatrix</name>
    <dbReference type="NCBI Taxonomy" id="2045451"/>
    <lineage>
        <taxon>Bacteria</taxon>
        <taxon>Pseudomonadati</taxon>
        <taxon>Pseudomonadota</taxon>
        <taxon>Gammaproteobacteria</taxon>
        <taxon>Lysobacterales</taxon>
        <taxon>Lysobacteraceae</taxon>
        <taxon>Stenotrophomonas</taxon>
    </lineage>
</organism>
<accession>A0A1W1H0M7</accession>
<evidence type="ECO:0000313" key="2">
    <source>
        <dbReference type="Proteomes" id="UP000191133"/>
    </source>
</evidence>
<name>A0A1W1H0M7_9GAMM</name>
<evidence type="ECO:0000313" key="1">
    <source>
        <dbReference type="EMBL" id="SLM25150.1"/>
    </source>
</evidence>